<reference evidence="1 2" key="1">
    <citation type="journal article" date="2018" name="Elife">
        <title>Discovery and characterization of a prevalent human gut bacterial enzyme sufficient for the inactivation of a family of plant toxins.</title>
        <authorList>
            <person name="Koppel N."/>
            <person name="Bisanz J.E."/>
            <person name="Pandelia M.E."/>
            <person name="Turnbaugh P.J."/>
            <person name="Balskus E.P."/>
        </authorList>
    </citation>
    <scope>NUCLEOTIDE SEQUENCE [LARGE SCALE GENOMIC DNA]</scope>
    <source>
        <strain evidence="1 2">MR1 #12</strain>
    </source>
</reference>
<evidence type="ECO:0000313" key="1">
    <source>
        <dbReference type="EMBL" id="RDB76287.1"/>
    </source>
</evidence>
<protein>
    <submittedName>
        <fullName evidence="1">Uncharacterized protein</fullName>
    </submittedName>
</protein>
<accession>A0A369MN43</accession>
<name>A0A369MN43_EGGLN</name>
<gene>
    <name evidence="1" type="ORF">C1872_12660</name>
</gene>
<evidence type="ECO:0000313" key="2">
    <source>
        <dbReference type="Proteomes" id="UP000253752"/>
    </source>
</evidence>
<dbReference type="Proteomes" id="UP000253752">
    <property type="component" value="Unassembled WGS sequence"/>
</dbReference>
<dbReference type="AlphaFoldDB" id="A0A369MN43"/>
<sequence>MLGHAPTYAWYSAEYGSGRLGQDEYEAVLPDAEARVDERIAHRDLSAMPDGEIDAYKRAVCAACEALADPAASSYTAGGVSERLVDAASMSVDRAIDRMLAQAPGRILYGAWL</sequence>
<dbReference type="RefSeq" id="WP_114516599.1">
    <property type="nucleotide sequence ID" value="NZ_CP089331.1"/>
</dbReference>
<dbReference type="GeneID" id="69512318"/>
<dbReference type="EMBL" id="PPTX01000022">
    <property type="protein sequence ID" value="RDB76287.1"/>
    <property type="molecule type" value="Genomic_DNA"/>
</dbReference>
<organism evidence="1 2">
    <name type="scientific">Eggerthella lenta</name>
    <name type="common">Eubacterium lentum</name>
    <dbReference type="NCBI Taxonomy" id="84112"/>
    <lineage>
        <taxon>Bacteria</taxon>
        <taxon>Bacillati</taxon>
        <taxon>Actinomycetota</taxon>
        <taxon>Coriobacteriia</taxon>
        <taxon>Eggerthellales</taxon>
        <taxon>Eggerthellaceae</taxon>
        <taxon>Eggerthella</taxon>
    </lineage>
</organism>
<proteinExistence type="predicted"/>
<comment type="caution">
    <text evidence="1">The sequence shown here is derived from an EMBL/GenBank/DDBJ whole genome shotgun (WGS) entry which is preliminary data.</text>
</comment>